<dbReference type="Gene3D" id="3.40.190.10">
    <property type="entry name" value="Periplasmic binding protein-like II"/>
    <property type="match status" value="2"/>
</dbReference>
<evidence type="ECO:0000256" key="1">
    <source>
        <dbReference type="ARBA" id="ARBA00009437"/>
    </source>
</evidence>
<dbReference type="PANTHER" id="PTHR30537">
    <property type="entry name" value="HTH-TYPE TRANSCRIPTIONAL REGULATOR"/>
    <property type="match status" value="1"/>
</dbReference>
<evidence type="ECO:0000256" key="4">
    <source>
        <dbReference type="ARBA" id="ARBA00023163"/>
    </source>
</evidence>
<dbReference type="InterPro" id="IPR036390">
    <property type="entry name" value="WH_DNA-bd_sf"/>
</dbReference>
<name>A0A7W6FUZ2_9HYPH</name>
<keyword evidence="7" id="KW-1185">Reference proteome</keyword>
<dbReference type="PANTHER" id="PTHR30537:SF26">
    <property type="entry name" value="GLYCINE CLEAVAGE SYSTEM TRANSCRIPTIONAL ACTIVATOR"/>
    <property type="match status" value="1"/>
</dbReference>
<feature type="domain" description="HTH lysR-type" evidence="5">
    <location>
        <begin position="9"/>
        <end position="66"/>
    </location>
</feature>
<evidence type="ECO:0000259" key="5">
    <source>
        <dbReference type="PROSITE" id="PS50931"/>
    </source>
</evidence>
<dbReference type="FunFam" id="1.10.10.10:FF:000001">
    <property type="entry name" value="LysR family transcriptional regulator"/>
    <property type="match status" value="1"/>
</dbReference>
<proteinExistence type="inferred from homology"/>
<dbReference type="SUPFAM" id="SSF46785">
    <property type="entry name" value="Winged helix' DNA-binding domain"/>
    <property type="match status" value="1"/>
</dbReference>
<gene>
    <name evidence="6" type="ORF">GGR05_002888</name>
</gene>
<comment type="similarity">
    <text evidence="1">Belongs to the LysR transcriptional regulatory family.</text>
</comment>
<sequence>MQTPRRFLPSIGLLSAFEAAARTGSFTAAAGELNLTQSAVSRQIKALEEQLDVELFLRERQTVRLTPAGEAYARDIRDALRRISTASLNIRANPFGGTLNLAILPTFGTRWLAPRLPDFLALHPGITMNLATRLVEFDFRLDTMDAAIHFGVPNWPGTRHLQLLAEDVVPMGSPDFAAAHPVGGDPAALRALPLLHITSRPDAWETWFAAQGVAPDGVTGMLFDQFATIAQAAMAGLGVALLPSFLVAKEIERGELVPIIDRPMRSREEYHLVWPKERDRFPPLVAFRQWLSAITGRDGAPSGP</sequence>
<keyword evidence="2" id="KW-0805">Transcription regulation</keyword>
<dbReference type="OrthoDB" id="9793571at2"/>
<dbReference type="InterPro" id="IPR036388">
    <property type="entry name" value="WH-like_DNA-bd_sf"/>
</dbReference>
<dbReference type="RefSeq" id="WP_090962024.1">
    <property type="nucleotide sequence ID" value="NZ_FOOA01000005.1"/>
</dbReference>
<evidence type="ECO:0000256" key="3">
    <source>
        <dbReference type="ARBA" id="ARBA00023125"/>
    </source>
</evidence>
<keyword evidence="4" id="KW-0804">Transcription</keyword>
<dbReference type="GO" id="GO:0043565">
    <property type="term" value="F:sequence-specific DNA binding"/>
    <property type="evidence" value="ECO:0007669"/>
    <property type="project" value="TreeGrafter"/>
</dbReference>
<evidence type="ECO:0000256" key="2">
    <source>
        <dbReference type="ARBA" id="ARBA00023015"/>
    </source>
</evidence>
<protein>
    <submittedName>
        <fullName evidence="6">LysR family glycine cleavage system transcriptional activator</fullName>
    </submittedName>
</protein>
<dbReference type="Pfam" id="PF00126">
    <property type="entry name" value="HTH_1"/>
    <property type="match status" value="1"/>
</dbReference>
<dbReference type="PROSITE" id="PS50931">
    <property type="entry name" value="HTH_LYSR"/>
    <property type="match status" value="1"/>
</dbReference>
<dbReference type="GO" id="GO:0003700">
    <property type="term" value="F:DNA-binding transcription factor activity"/>
    <property type="evidence" value="ECO:0007669"/>
    <property type="project" value="InterPro"/>
</dbReference>
<dbReference type="SUPFAM" id="SSF53850">
    <property type="entry name" value="Periplasmic binding protein-like II"/>
    <property type="match status" value="1"/>
</dbReference>
<comment type="caution">
    <text evidence="6">The sequence shown here is derived from an EMBL/GenBank/DDBJ whole genome shotgun (WGS) entry which is preliminary data.</text>
</comment>
<dbReference type="PRINTS" id="PR00039">
    <property type="entry name" value="HTHLYSR"/>
</dbReference>
<evidence type="ECO:0000313" key="6">
    <source>
        <dbReference type="EMBL" id="MBB3936734.1"/>
    </source>
</evidence>
<dbReference type="InterPro" id="IPR000847">
    <property type="entry name" value="LysR_HTH_N"/>
</dbReference>
<dbReference type="InterPro" id="IPR058163">
    <property type="entry name" value="LysR-type_TF_proteobact-type"/>
</dbReference>
<dbReference type="GO" id="GO:0006351">
    <property type="term" value="P:DNA-templated transcription"/>
    <property type="evidence" value="ECO:0007669"/>
    <property type="project" value="TreeGrafter"/>
</dbReference>
<dbReference type="EMBL" id="JACIDO010000005">
    <property type="protein sequence ID" value="MBB3936734.1"/>
    <property type="molecule type" value="Genomic_DNA"/>
</dbReference>
<dbReference type="Pfam" id="PF03466">
    <property type="entry name" value="LysR_substrate"/>
    <property type="match status" value="1"/>
</dbReference>
<dbReference type="AlphaFoldDB" id="A0A7W6FUZ2"/>
<dbReference type="InterPro" id="IPR005119">
    <property type="entry name" value="LysR_subst-bd"/>
</dbReference>
<organism evidence="6 7">
    <name type="scientific">Aureimonas phyllosphaerae</name>
    <dbReference type="NCBI Taxonomy" id="1166078"/>
    <lineage>
        <taxon>Bacteria</taxon>
        <taxon>Pseudomonadati</taxon>
        <taxon>Pseudomonadota</taxon>
        <taxon>Alphaproteobacteria</taxon>
        <taxon>Hyphomicrobiales</taxon>
        <taxon>Aurantimonadaceae</taxon>
        <taxon>Aureimonas</taxon>
    </lineage>
</organism>
<dbReference type="Proteomes" id="UP000531216">
    <property type="component" value="Unassembled WGS sequence"/>
</dbReference>
<reference evidence="6 7" key="1">
    <citation type="submission" date="2020-08" db="EMBL/GenBank/DDBJ databases">
        <title>Genomic Encyclopedia of Type Strains, Phase IV (KMG-IV): sequencing the most valuable type-strain genomes for metagenomic binning, comparative biology and taxonomic classification.</title>
        <authorList>
            <person name="Goeker M."/>
        </authorList>
    </citation>
    <scope>NUCLEOTIDE SEQUENCE [LARGE SCALE GENOMIC DNA]</scope>
    <source>
        <strain evidence="6 7">DSM 25024</strain>
    </source>
</reference>
<accession>A0A7W6FUZ2</accession>
<evidence type="ECO:0000313" key="7">
    <source>
        <dbReference type="Proteomes" id="UP000531216"/>
    </source>
</evidence>
<dbReference type="Gene3D" id="1.10.10.10">
    <property type="entry name" value="Winged helix-like DNA-binding domain superfamily/Winged helix DNA-binding domain"/>
    <property type="match status" value="1"/>
</dbReference>
<keyword evidence="3" id="KW-0238">DNA-binding</keyword>